<dbReference type="InterPro" id="IPR039315">
    <property type="entry name" value="CheW"/>
</dbReference>
<dbReference type="PANTHER" id="PTHR22617:SF23">
    <property type="entry name" value="CHEMOTAXIS PROTEIN CHEW"/>
    <property type="match status" value="1"/>
</dbReference>
<proteinExistence type="predicted"/>
<dbReference type="SUPFAM" id="SSF50341">
    <property type="entry name" value="CheW-like"/>
    <property type="match status" value="1"/>
</dbReference>
<dbReference type="InterPro" id="IPR002545">
    <property type="entry name" value="CheW-lke_dom"/>
</dbReference>
<feature type="domain" description="CheW-like" evidence="1">
    <location>
        <begin position="88"/>
        <end position="226"/>
    </location>
</feature>
<dbReference type="Pfam" id="PF01584">
    <property type="entry name" value="CheW"/>
    <property type="match status" value="1"/>
</dbReference>
<dbReference type="STRING" id="1519643.SAMN06295933_3463"/>
<dbReference type="Gene3D" id="2.40.50.180">
    <property type="entry name" value="CheA-289, Domain 4"/>
    <property type="match status" value="1"/>
</dbReference>
<dbReference type="PROSITE" id="PS50851">
    <property type="entry name" value="CHEW"/>
    <property type="match status" value="1"/>
</dbReference>
<evidence type="ECO:0000313" key="2">
    <source>
        <dbReference type="EMBL" id="SMF42078.1"/>
    </source>
</evidence>
<name>A0A1X7EYL4_9BACT</name>
<keyword evidence="3" id="KW-1185">Reference proteome</keyword>
<dbReference type="InterPro" id="IPR036061">
    <property type="entry name" value="CheW-like_dom_sf"/>
</dbReference>
<dbReference type="AlphaFoldDB" id="A0A1X7EYL4"/>
<reference evidence="3" key="1">
    <citation type="submission" date="2017-04" db="EMBL/GenBank/DDBJ databases">
        <authorList>
            <person name="Varghese N."/>
            <person name="Submissions S."/>
        </authorList>
    </citation>
    <scope>NUCLEOTIDE SEQUENCE [LARGE SCALE GENOMIC DNA]</scope>
    <source>
        <strain evidence="3">K3S</strain>
    </source>
</reference>
<dbReference type="GO" id="GO:0005829">
    <property type="term" value="C:cytosol"/>
    <property type="evidence" value="ECO:0007669"/>
    <property type="project" value="TreeGrafter"/>
</dbReference>
<dbReference type="GO" id="GO:0007165">
    <property type="term" value="P:signal transduction"/>
    <property type="evidence" value="ECO:0007669"/>
    <property type="project" value="InterPro"/>
</dbReference>
<protein>
    <submittedName>
        <fullName evidence="2">Purine-binding chemotaxis protein CheW</fullName>
    </submittedName>
</protein>
<dbReference type="SMART" id="SM00260">
    <property type="entry name" value="CheW"/>
    <property type="match status" value="1"/>
</dbReference>
<dbReference type="OrthoDB" id="9790406at2"/>
<evidence type="ECO:0000313" key="3">
    <source>
        <dbReference type="Proteomes" id="UP000192906"/>
    </source>
</evidence>
<sequence>MKTPEEYFVENVNLPNEEKQQDNYTEAESAFMDKYLGLGDRDVLDTLKRVDPRRDSRLPGFMPAPELEDFGGEGSAEDFEERLKENEEVQLVSFVVGEREYALPIVVIQEVVKKVPVTLLPSAPGYMQGIINLRGRVTPVLDLRNLLHKGIGVSDKFVVVCRHKGLQLGLAISAVKTMYRADKSELVWGVESEVGVSAEFLLGLYKSRDKLVSILSVDRLVEQILKSEGEINA</sequence>
<gene>
    <name evidence="2" type="ORF">SAMN06295933_3463</name>
</gene>
<dbReference type="RefSeq" id="WP_085104532.1">
    <property type="nucleotide sequence ID" value="NZ_FWZU01000007.1"/>
</dbReference>
<dbReference type="Proteomes" id="UP000192906">
    <property type="component" value="Unassembled WGS sequence"/>
</dbReference>
<accession>A0A1X7EYL4</accession>
<evidence type="ECO:0000259" key="1">
    <source>
        <dbReference type="PROSITE" id="PS50851"/>
    </source>
</evidence>
<dbReference type="EMBL" id="FWZU01000007">
    <property type="protein sequence ID" value="SMF42078.1"/>
    <property type="molecule type" value="Genomic_DNA"/>
</dbReference>
<dbReference type="PANTHER" id="PTHR22617">
    <property type="entry name" value="CHEMOTAXIS SENSOR HISTIDINE KINASE-RELATED"/>
    <property type="match status" value="1"/>
</dbReference>
<dbReference type="Gene3D" id="2.30.30.40">
    <property type="entry name" value="SH3 Domains"/>
    <property type="match status" value="1"/>
</dbReference>
<dbReference type="GO" id="GO:0006935">
    <property type="term" value="P:chemotaxis"/>
    <property type="evidence" value="ECO:0007669"/>
    <property type="project" value="InterPro"/>
</dbReference>
<organism evidence="2 3">
    <name type="scientific">Desulfovibrio gilichinskyi</name>
    <dbReference type="NCBI Taxonomy" id="1519643"/>
    <lineage>
        <taxon>Bacteria</taxon>
        <taxon>Pseudomonadati</taxon>
        <taxon>Thermodesulfobacteriota</taxon>
        <taxon>Desulfovibrionia</taxon>
        <taxon>Desulfovibrionales</taxon>
        <taxon>Desulfovibrionaceae</taxon>
        <taxon>Desulfovibrio</taxon>
    </lineage>
</organism>